<dbReference type="InterPro" id="IPR001792">
    <property type="entry name" value="Acylphosphatase-like_dom"/>
</dbReference>
<reference evidence="9" key="1">
    <citation type="submission" date="2022-12" db="EMBL/GenBank/DDBJ databases">
        <authorList>
            <person name="Alioto T."/>
            <person name="Alioto T."/>
            <person name="Gomez Garrido J."/>
        </authorList>
    </citation>
    <scope>NUCLEOTIDE SEQUENCE</scope>
</reference>
<evidence type="ECO:0000313" key="10">
    <source>
        <dbReference type="Proteomes" id="UP001178461"/>
    </source>
</evidence>
<dbReference type="PANTHER" id="PTHR10029">
    <property type="entry name" value="ACYLPHOSPHATASE"/>
    <property type="match status" value="1"/>
</dbReference>
<evidence type="ECO:0000256" key="6">
    <source>
        <dbReference type="RuleBase" id="RU000553"/>
    </source>
</evidence>
<feature type="domain" description="Acylphosphatase-like" evidence="8">
    <location>
        <begin position="8"/>
        <end position="98"/>
    </location>
</feature>
<dbReference type="InterPro" id="IPR036046">
    <property type="entry name" value="Acylphosphatase-like_dom_sf"/>
</dbReference>
<dbReference type="PANTHER" id="PTHR10029:SF23">
    <property type="entry name" value="ACYLPHOSPHATASE 2"/>
    <property type="match status" value="1"/>
</dbReference>
<dbReference type="GO" id="GO:0003998">
    <property type="term" value="F:acylphosphatase activity"/>
    <property type="evidence" value="ECO:0007669"/>
    <property type="project" value="UniProtKB-EC"/>
</dbReference>
<dbReference type="Proteomes" id="UP001178461">
    <property type="component" value="Chromosome 16"/>
</dbReference>
<keyword evidence="3 5" id="KW-0378">Hydrolase</keyword>
<name>A0AA35LK17_9SAUR</name>
<evidence type="ECO:0000256" key="1">
    <source>
        <dbReference type="ARBA" id="ARBA00005614"/>
    </source>
</evidence>
<organism evidence="9 10">
    <name type="scientific">Podarcis lilfordi</name>
    <name type="common">Lilford's wall lizard</name>
    <dbReference type="NCBI Taxonomy" id="74358"/>
    <lineage>
        <taxon>Eukaryota</taxon>
        <taxon>Metazoa</taxon>
        <taxon>Chordata</taxon>
        <taxon>Craniata</taxon>
        <taxon>Vertebrata</taxon>
        <taxon>Euteleostomi</taxon>
        <taxon>Lepidosauria</taxon>
        <taxon>Squamata</taxon>
        <taxon>Bifurcata</taxon>
        <taxon>Unidentata</taxon>
        <taxon>Episquamata</taxon>
        <taxon>Laterata</taxon>
        <taxon>Lacertibaenia</taxon>
        <taxon>Lacertidae</taxon>
        <taxon>Podarcis</taxon>
    </lineage>
</organism>
<evidence type="ECO:0000256" key="3">
    <source>
        <dbReference type="ARBA" id="ARBA00022801"/>
    </source>
</evidence>
<accession>A0AA35LK17</accession>
<keyword evidence="10" id="KW-1185">Reference proteome</keyword>
<dbReference type="SUPFAM" id="SSF54975">
    <property type="entry name" value="Acylphosphatase/BLUF domain-like"/>
    <property type="match status" value="1"/>
</dbReference>
<sequence>MASSVLWAIDYEVYGEVQGVFFRKYTEEQGRKLGVVGWVKNTAQGTVTGQVQGPKEKVEIMKNWLRSVGSPMSRIDQAVFSNEREISTLEFQSFTTKY</sequence>
<proteinExistence type="inferred from homology"/>
<dbReference type="FunFam" id="3.30.70.100:FF:000011">
    <property type="entry name" value="Acylphosphatase"/>
    <property type="match status" value="1"/>
</dbReference>
<evidence type="ECO:0000256" key="7">
    <source>
        <dbReference type="RuleBase" id="RU004168"/>
    </source>
</evidence>
<comment type="catalytic activity">
    <reaction evidence="4 5 6">
        <text>an acyl phosphate + H2O = a carboxylate + phosphate + H(+)</text>
        <dbReference type="Rhea" id="RHEA:14965"/>
        <dbReference type="ChEBI" id="CHEBI:15377"/>
        <dbReference type="ChEBI" id="CHEBI:15378"/>
        <dbReference type="ChEBI" id="CHEBI:29067"/>
        <dbReference type="ChEBI" id="CHEBI:43474"/>
        <dbReference type="ChEBI" id="CHEBI:59918"/>
        <dbReference type="EC" id="3.6.1.7"/>
    </reaction>
</comment>
<dbReference type="InterPro" id="IPR020456">
    <property type="entry name" value="Acylphosphatase"/>
</dbReference>
<dbReference type="PRINTS" id="PR00112">
    <property type="entry name" value="ACYLPHPHTASE"/>
</dbReference>
<dbReference type="Pfam" id="PF00708">
    <property type="entry name" value="Acylphosphatase"/>
    <property type="match status" value="1"/>
</dbReference>
<dbReference type="InterPro" id="IPR017968">
    <property type="entry name" value="Acylphosphatase_CS"/>
</dbReference>
<evidence type="ECO:0000256" key="5">
    <source>
        <dbReference type="PROSITE-ProRule" id="PRU00520"/>
    </source>
</evidence>
<dbReference type="PROSITE" id="PS51160">
    <property type="entry name" value="ACYLPHOSPHATASE_3"/>
    <property type="match status" value="1"/>
</dbReference>
<gene>
    <name evidence="9" type="ORF">PODLI_1B006097</name>
</gene>
<evidence type="ECO:0000256" key="4">
    <source>
        <dbReference type="ARBA" id="ARBA00047645"/>
    </source>
</evidence>
<dbReference type="EC" id="3.6.1.7" evidence="2 5"/>
<feature type="active site" evidence="5">
    <location>
        <position position="23"/>
    </location>
</feature>
<evidence type="ECO:0000313" key="9">
    <source>
        <dbReference type="EMBL" id="CAI5797736.1"/>
    </source>
</evidence>
<protein>
    <recommendedName>
        <fullName evidence="2 5">Acylphosphatase</fullName>
        <ecNumber evidence="2 5">3.6.1.7</ecNumber>
    </recommendedName>
</protein>
<evidence type="ECO:0000259" key="8">
    <source>
        <dbReference type="PROSITE" id="PS51160"/>
    </source>
</evidence>
<dbReference type="EMBL" id="OX395143">
    <property type="protein sequence ID" value="CAI5797736.1"/>
    <property type="molecule type" value="Genomic_DNA"/>
</dbReference>
<dbReference type="AlphaFoldDB" id="A0AA35LK17"/>
<evidence type="ECO:0000256" key="2">
    <source>
        <dbReference type="ARBA" id="ARBA00012150"/>
    </source>
</evidence>
<dbReference type="Gene3D" id="3.30.70.100">
    <property type="match status" value="1"/>
</dbReference>
<feature type="active site" evidence="5">
    <location>
        <position position="41"/>
    </location>
</feature>
<comment type="similarity">
    <text evidence="1 7">Belongs to the acylphosphatase family.</text>
</comment>
<dbReference type="PROSITE" id="PS00151">
    <property type="entry name" value="ACYLPHOSPHATASE_2"/>
    <property type="match status" value="1"/>
</dbReference>
<dbReference type="PROSITE" id="PS00150">
    <property type="entry name" value="ACYLPHOSPHATASE_1"/>
    <property type="match status" value="1"/>
</dbReference>